<feature type="transmembrane region" description="Helical" evidence="4">
    <location>
        <begin position="60"/>
        <end position="87"/>
    </location>
</feature>
<dbReference type="RefSeq" id="WP_160031038.1">
    <property type="nucleotide sequence ID" value="NZ_CP041764.1"/>
</dbReference>
<dbReference type="InterPro" id="IPR029787">
    <property type="entry name" value="Nucleotide_cyclase"/>
</dbReference>
<name>A0ABX6GT16_9GAMM</name>
<dbReference type="CDD" id="cd01949">
    <property type="entry name" value="GGDEF"/>
    <property type="match status" value="1"/>
</dbReference>
<dbReference type="PANTHER" id="PTHR45138">
    <property type="entry name" value="REGULATORY COMPONENTS OF SENSORY TRANSDUCTION SYSTEM"/>
    <property type="match status" value="1"/>
</dbReference>
<evidence type="ECO:0000256" key="1">
    <source>
        <dbReference type="ARBA" id="ARBA00004665"/>
    </source>
</evidence>
<dbReference type="Gene3D" id="3.30.70.270">
    <property type="match status" value="1"/>
</dbReference>
<dbReference type="EC" id="2.7.7.65" evidence="2"/>
<feature type="transmembrane region" description="Helical" evidence="4">
    <location>
        <begin position="152"/>
        <end position="170"/>
    </location>
</feature>
<dbReference type="SUPFAM" id="SSF55073">
    <property type="entry name" value="Nucleotide cyclase"/>
    <property type="match status" value="1"/>
</dbReference>
<protein>
    <recommendedName>
        <fullName evidence="2">diguanylate cyclase</fullName>
        <ecNumber evidence="2">2.7.7.65</ecNumber>
    </recommendedName>
</protein>
<feature type="transmembrane region" description="Helical" evidence="4">
    <location>
        <begin position="176"/>
        <end position="192"/>
    </location>
</feature>
<dbReference type="InterPro" id="IPR000160">
    <property type="entry name" value="GGDEF_dom"/>
</dbReference>
<dbReference type="Proteomes" id="UP000430368">
    <property type="component" value="Chromosome"/>
</dbReference>
<proteinExistence type="predicted"/>
<feature type="transmembrane region" description="Helical" evidence="4">
    <location>
        <begin position="99"/>
        <end position="123"/>
    </location>
</feature>
<dbReference type="InterPro" id="IPR050469">
    <property type="entry name" value="Diguanylate_Cyclase"/>
</dbReference>
<evidence type="ECO:0000259" key="5">
    <source>
        <dbReference type="PROSITE" id="PS50887"/>
    </source>
</evidence>
<sequence>MSKNDQCRRTMTASPQWTRRCDMVNQAICSSLPWLASVNIAFALLVILRNLLFPAFDATLHIGAVIPFIMDGIMAVVVTLSLILWGVSRCGKGGDGRRIRLCALLLLPLLGVLWAISCFGFVAYWQLPFGWPLVCILMLTGMTSLYFYPPGFALFLTPLWLITPLASIQLNHGVNGHFAVIWLIFTVIVIYGRQTLLRWFDEAWSRYQENQLLISRLETLALQDPLTGLANRRALESHLASLCAVQVPFALIMVDVDYFKHYNDRYGHQAGDACLADVAALLATAVRTPEDLVARYGGEEFTLVLAHANAEQAAQVAERIRARIEQAALPHAASAVSRLVTVSLGIAASAGRQTPPQMIAEADKALYRAKQAGRDRWSY</sequence>
<comment type="pathway">
    <text evidence="1">Purine metabolism; 3',5'-cyclic di-GMP biosynthesis.</text>
</comment>
<accession>A0ABX6GT16</accession>
<feature type="domain" description="GGDEF" evidence="5">
    <location>
        <begin position="247"/>
        <end position="379"/>
    </location>
</feature>
<gene>
    <name evidence="6" type="ORF">FO014_21915</name>
</gene>
<evidence type="ECO:0000256" key="2">
    <source>
        <dbReference type="ARBA" id="ARBA00012528"/>
    </source>
</evidence>
<dbReference type="InterPro" id="IPR043128">
    <property type="entry name" value="Rev_trsase/Diguanyl_cyclase"/>
</dbReference>
<dbReference type="NCBIfam" id="TIGR00254">
    <property type="entry name" value="GGDEF"/>
    <property type="match status" value="1"/>
</dbReference>
<dbReference type="InterPro" id="IPR033444">
    <property type="entry name" value="MASE5"/>
</dbReference>
<dbReference type="Pfam" id="PF17178">
    <property type="entry name" value="MASE5"/>
    <property type="match status" value="1"/>
</dbReference>
<feature type="transmembrane region" description="Helical" evidence="4">
    <location>
        <begin position="27"/>
        <end position="48"/>
    </location>
</feature>
<evidence type="ECO:0000313" key="6">
    <source>
        <dbReference type="EMBL" id="QHA89426.1"/>
    </source>
</evidence>
<organism evidence="6 7">
    <name type="scientific">Serratia rhizosphaerae</name>
    <dbReference type="NCBI Taxonomy" id="2597702"/>
    <lineage>
        <taxon>Bacteria</taxon>
        <taxon>Pseudomonadati</taxon>
        <taxon>Pseudomonadota</taxon>
        <taxon>Gammaproteobacteria</taxon>
        <taxon>Enterobacterales</taxon>
        <taxon>Yersiniaceae</taxon>
        <taxon>Serratia</taxon>
    </lineage>
</organism>
<evidence type="ECO:0000313" key="7">
    <source>
        <dbReference type="Proteomes" id="UP000430368"/>
    </source>
</evidence>
<comment type="catalytic activity">
    <reaction evidence="3">
        <text>2 GTP = 3',3'-c-di-GMP + 2 diphosphate</text>
        <dbReference type="Rhea" id="RHEA:24898"/>
        <dbReference type="ChEBI" id="CHEBI:33019"/>
        <dbReference type="ChEBI" id="CHEBI:37565"/>
        <dbReference type="ChEBI" id="CHEBI:58805"/>
        <dbReference type="EC" id="2.7.7.65"/>
    </reaction>
</comment>
<keyword evidence="4" id="KW-0472">Membrane</keyword>
<dbReference type="PANTHER" id="PTHR45138:SF9">
    <property type="entry name" value="DIGUANYLATE CYCLASE DGCM-RELATED"/>
    <property type="match status" value="1"/>
</dbReference>
<dbReference type="EMBL" id="CP041764">
    <property type="protein sequence ID" value="QHA89426.1"/>
    <property type="molecule type" value="Genomic_DNA"/>
</dbReference>
<keyword evidence="7" id="KW-1185">Reference proteome</keyword>
<keyword evidence="4" id="KW-1133">Transmembrane helix</keyword>
<reference evidence="6 7" key="1">
    <citation type="submission" date="2019-07" db="EMBL/GenBank/DDBJ databases">
        <title>Serratia dokdonensis sp. nov., an elicitor of systemic resistance in Nicotiana Tabacum.</title>
        <authorList>
            <person name="Son J.-S."/>
            <person name="Hwang Y.-J."/>
            <person name="Lee S.-Y."/>
            <person name="Ghim S.-Y."/>
        </authorList>
    </citation>
    <scope>NUCLEOTIDE SEQUENCE [LARGE SCALE GENOMIC DNA]</scope>
    <source>
        <strain evidence="6 7">KUDC3025</strain>
    </source>
</reference>
<dbReference type="Pfam" id="PF00990">
    <property type="entry name" value="GGDEF"/>
    <property type="match status" value="1"/>
</dbReference>
<evidence type="ECO:0000256" key="3">
    <source>
        <dbReference type="ARBA" id="ARBA00034247"/>
    </source>
</evidence>
<keyword evidence="4" id="KW-0812">Transmembrane</keyword>
<dbReference type="PROSITE" id="PS50887">
    <property type="entry name" value="GGDEF"/>
    <property type="match status" value="1"/>
</dbReference>
<evidence type="ECO:0000256" key="4">
    <source>
        <dbReference type="SAM" id="Phobius"/>
    </source>
</evidence>
<dbReference type="SMART" id="SM00267">
    <property type="entry name" value="GGDEF"/>
    <property type="match status" value="1"/>
</dbReference>